<sequence length="172" mass="19270">MACRYCTQSSQSGKKYPSIHSVHPSIHVCAKGGEIRTYVHTTPLHATPQPQPPHMDVKKCCSAIDCYDIYMGEEGKIKKERAKGNSKQNAQKHRAVGWGRGGNTPHRIDLIDPTQKDEMHSLDRHTSAGEHERQKKLNFSIRPSLFLPAINIKNNSQWGRPASRPLAYFAGS</sequence>
<evidence type="ECO:0000313" key="2">
    <source>
        <dbReference type="EMBL" id="CAD9055591.1"/>
    </source>
</evidence>
<accession>A0A7S1JVH3</accession>
<reference evidence="2" key="1">
    <citation type="submission" date="2021-01" db="EMBL/GenBank/DDBJ databases">
        <authorList>
            <person name="Corre E."/>
            <person name="Pelletier E."/>
            <person name="Niang G."/>
            <person name="Scheremetjew M."/>
            <person name="Finn R."/>
            <person name="Kale V."/>
            <person name="Holt S."/>
            <person name="Cochrane G."/>
            <person name="Meng A."/>
            <person name="Brown T."/>
            <person name="Cohen L."/>
        </authorList>
    </citation>
    <scope>NUCLEOTIDE SEQUENCE</scope>
    <source>
        <strain evidence="2">CCMP3346</strain>
    </source>
</reference>
<organism evidence="2">
    <name type="scientific">Vitrella brassicaformis</name>
    <dbReference type="NCBI Taxonomy" id="1169539"/>
    <lineage>
        <taxon>Eukaryota</taxon>
        <taxon>Sar</taxon>
        <taxon>Alveolata</taxon>
        <taxon>Colpodellida</taxon>
        <taxon>Vitrellaceae</taxon>
        <taxon>Vitrella</taxon>
    </lineage>
</organism>
<feature type="compositionally biased region" description="Basic and acidic residues" evidence="1">
    <location>
        <begin position="106"/>
        <end position="134"/>
    </location>
</feature>
<evidence type="ECO:0000256" key="1">
    <source>
        <dbReference type="SAM" id="MobiDB-lite"/>
    </source>
</evidence>
<protein>
    <submittedName>
        <fullName evidence="2">Uncharacterized protein</fullName>
    </submittedName>
</protein>
<feature type="region of interest" description="Disordered" evidence="1">
    <location>
        <begin position="80"/>
        <end position="134"/>
    </location>
</feature>
<gene>
    <name evidence="2" type="ORF">VBRA1451_LOCUS10656</name>
</gene>
<dbReference type="AlphaFoldDB" id="A0A7S1JVH3"/>
<name>A0A7S1JVH3_9ALVE</name>
<proteinExistence type="predicted"/>
<dbReference type="EMBL" id="HBGB01018433">
    <property type="protein sequence ID" value="CAD9055591.1"/>
    <property type="molecule type" value="Transcribed_RNA"/>
</dbReference>